<feature type="compositionally biased region" description="Low complexity" evidence="1">
    <location>
        <begin position="1"/>
        <end position="25"/>
    </location>
</feature>
<accession>A0A2A9F7Z5</accession>
<proteinExistence type="predicted"/>
<dbReference type="Proteomes" id="UP000243542">
    <property type="component" value="Unassembled WGS sequence"/>
</dbReference>
<evidence type="ECO:0000256" key="1">
    <source>
        <dbReference type="SAM" id="MobiDB-lite"/>
    </source>
</evidence>
<dbReference type="EMBL" id="PDJK01000002">
    <property type="protein sequence ID" value="PFG46620.1"/>
    <property type="molecule type" value="Genomic_DNA"/>
</dbReference>
<feature type="region of interest" description="Disordered" evidence="1">
    <location>
        <begin position="1"/>
        <end position="38"/>
    </location>
</feature>
<sequence>MGGCSAKPAAAPASAPASSARAALPHSGAPKVDHPLPASVLSGDPCQSALTSDQLAQILGTVPQGEPDSIDGLGSSCDWHADASVSVSYVTQDHQGLSAVYRNAKPQTSVWRVFPLIQGFPAVGYVSRESKLGDICTVSVGIADSVSFDAGLILSRARKDAHADPCELAARVAGMVATNLRRKAGS</sequence>
<comment type="caution">
    <text evidence="2">The sequence shown here is derived from an EMBL/GenBank/DDBJ whole genome shotgun (WGS) entry which is preliminary data.</text>
</comment>
<name>A0A2A9F7Z5_9PSEU</name>
<evidence type="ECO:0000313" key="3">
    <source>
        <dbReference type="Proteomes" id="UP000243542"/>
    </source>
</evidence>
<dbReference type="Pfam" id="PF12079">
    <property type="entry name" value="DUF3558"/>
    <property type="match status" value="1"/>
</dbReference>
<reference evidence="2 3" key="1">
    <citation type="submission" date="2017-10" db="EMBL/GenBank/DDBJ databases">
        <title>Sequencing the genomes of 1000 actinobacteria strains.</title>
        <authorList>
            <person name="Klenk H.-P."/>
        </authorList>
    </citation>
    <scope>NUCLEOTIDE SEQUENCE [LARGE SCALE GENOMIC DNA]</scope>
    <source>
        <strain evidence="2 3">DSM 46092</strain>
    </source>
</reference>
<dbReference type="InterPro" id="IPR024520">
    <property type="entry name" value="DUF3558"/>
</dbReference>
<dbReference type="AlphaFoldDB" id="A0A2A9F7Z5"/>
<organism evidence="2 3">
    <name type="scientific">Amycolatopsis sulphurea</name>
    <dbReference type="NCBI Taxonomy" id="76022"/>
    <lineage>
        <taxon>Bacteria</taxon>
        <taxon>Bacillati</taxon>
        <taxon>Actinomycetota</taxon>
        <taxon>Actinomycetes</taxon>
        <taxon>Pseudonocardiales</taxon>
        <taxon>Pseudonocardiaceae</taxon>
        <taxon>Amycolatopsis</taxon>
    </lineage>
</organism>
<keyword evidence="3" id="KW-1185">Reference proteome</keyword>
<protein>
    <submittedName>
        <fullName evidence="2">Uncharacterized protein DUF3558</fullName>
    </submittedName>
</protein>
<evidence type="ECO:0000313" key="2">
    <source>
        <dbReference type="EMBL" id="PFG46620.1"/>
    </source>
</evidence>
<gene>
    <name evidence="2" type="ORF">ATK36_1609</name>
</gene>